<accession>A0ABW5QU39</accession>
<keyword evidence="3" id="KW-1185">Reference proteome</keyword>
<dbReference type="Proteomes" id="UP001597493">
    <property type="component" value="Unassembled WGS sequence"/>
</dbReference>
<dbReference type="RefSeq" id="WP_379270482.1">
    <property type="nucleotide sequence ID" value="NZ_JBHUGT010000015.1"/>
</dbReference>
<dbReference type="EMBL" id="JBHUMY010000006">
    <property type="protein sequence ID" value="MFD2659801.1"/>
    <property type="molecule type" value="Genomic_DNA"/>
</dbReference>
<proteinExistence type="predicted"/>
<sequence>MARKPMSIEGKNYAYAKHSREAENNVAASTDENTRQKGQLPNKPSTG</sequence>
<feature type="compositionally biased region" description="Polar residues" evidence="1">
    <location>
        <begin position="26"/>
        <end position="47"/>
    </location>
</feature>
<evidence type="ECO:0000256" key="1">
    <source>
        <dbReference type="SAM" id="MobiDB-lite"/>
    </source>
</evidence>
<organism evidence="2 3">
    <name type="scientific">Paenibacillus thailandensis</name>
    <dbReference type="NCBI Taxonomy" id="393250"/>
    <lineage>
        <taxon>Bacteria</taxon>
        <taxon>Bacillati</taxon>
        <taxon>Bacillota</taxon>
        <taxon>Bacilli</taxon>
        <taxon>Bacillales</taxon>
        <taxon>Paenibacillaceae</taxon>
        <taxon>Paenibacillus</taxon>
    </lineage>
</organism>
<evidence type="ECO:0000313" key="2">
    <source>
        <dbReference type="EMBL" id="MFD2659801.1"/>
    </source>
</evidence>
<name>A0ABW5QU39_9BACL</name>
<gene>
    <name evidence="2" type="ORF">ACFSW5_05905</name>
</gene>
<protein>
    <submittedName>
        <fullName evidence="2">Uncharacterized protein</fullName>
    </submittedName>
</protein>
<comment type="caution">
    <text evidence="2">The sequence shown here is derived from an EMBL/GenBank/DDBJ whole genome shotgun (WGS) entry which is preliminary data.</text>
</comment>
<feature type="region of interest" description="Disordered" evidence="1">
    <location>
        <begin position="1"/>
        <end position="47"/>
    </location>
</feature>
<reference evidence="3" key="1">
    <citation type="journal article" date="2019" name="Int. J. Syst. Evol. Microbiol.">
        <title>The Global Catalogue of Microorganisms (GCM) 10K type strain sequencing project: providing services to taxonomists for standard genome sequencing and annotation.</title>
        <authorList>
            <consortium name="The Broad Institute Genomics Platform"/>
            <consortium name="The Broad Institute Genome Sequencing Center for Infectious Disease"/>
            <person name="Wu L."/>
            <person name="Ma J."/>
        </authorList>
    </citation>
    <scope>NUCLEOTIDE SEQUENCE [LARGE SCALE GENOMIC DNA]</scope>
    <source>
        <strain evidence="3">TISTR 1827</strain>
    </source>
</reference>
<evidence type="ECO:0000313" key="3">
    <source>
        <dbReference type="Proteomes" id="UP001597493"/>
    </source>
</evidence>